<evidence type="ECO:0000313" key="1">
    <source>
        <dbReference type="EMBL" id="RXE59796.1"/>
    </source>
</evidence>
<dbReference type="Pfam" id="PF02572">
    <property type="entry name" value="CobA_CobO_BtuR"/>
    <property type="match status" value="1"/>
</dbReference>
<dbReference type="PANTHER" id="PTHR46638:SF1">
    <property type="entry name" value="CORRINOID ADENOSYLTRANSFERASE"/>
    <property type="match status" value="1"/>
</dbReference>
<name>A0A4Q0I5Z8_9FIRM</name>
<accession>A0A4Q0I5Z8</accession>
<sequence length="176" mass="19639">MEKGLIQVYTGDGKGKTTAAIGQGIRALGRGYTVYMVQFLKSQDTGELKVLEKLEPGFKVFRFEKKHGFIFNMDENEIAELKNEVKAAFDFVKTVLQNNECDILILDEIMAVMGNGLIDIDDVADVLRNKPSGVEIILTGRNAPDRILELADYVSCNMCEKHPFEEGIGARKGIEY</sequence>
<dbReference type="GO" id="GO:0009236">
    <property type="term" value="P:cobalamin biosynthetic process"/>
    <property type="evidence" value="ECO:0007669"/>
    <property type="project" value="InterPro"/>
</dbReference>
<comment type="caution">
    <text evidence="1">The sequence shown here is derived from an EMBL/GenBank/DDBJ whole genome shotgun (WGS) entry which is preliminary data.</text>
</comment>
<dbReference type="PIRSF" id="PIRSF015617">
    <property type="entry name" value="Adensltrnsf_CobA"/>
    <property type="match status" value="1"/>
</dbReference>
<keyword evidence="1" id="KW-0808">Transferase</keyword>
<protein>
    <submittedName>
        <fullName evidence="1">Cob(I)yrinic acid a,c-diamide adenosyltransferase</fullName>
    </submittedName>
</protein>
<reference evidence="2" key="1">
    <citation type="submission" date="2018-11" db="EMBL/GenBank/DDBJ databases">
        <title>Genome sequencing of a novel mesophilic and cellulolytic organism within the genus Hungateiclostridium.</title>
        <authorList>
            <person name="Rettenmaier R."/>
            <person name="Liebl W."/>
            <person name="Zverlov V."/>
        </authorList>
    </citation>
    <scope>NUCLEOTIDE SEQUENCE [LARGE SCALE GENOMIC DNA]</scope>
    <source>
        <strain evidence="2">N2K1</strain>
    </source>
</reference>
<dbReference type="InterPro" id="IPR003724">
    <property type="entry name" value="CblAdoTrfase_CobA"/>
</dbReference>
<organism evidence="1 2">
    <name type="scientific">Acetivibrio mesophilus</name>
    <dbReference type="NCBI Taxonomy" id="2487273"/>
    <lineage>
        <taxon>Bacteria</taxon>
        <taxon>Bacillati</taxon>
        <taxon>Bacillota</taxon>
        <taxon>Clostridia</taxon>
        <taxon>Eubacteriales</taxon>
        <taxon>Oscillospiraceae</taxon>
        <taxon>Acetivibrio</taxon>
    </lineage>
</organism>
<gene>
    <name evidence="1" type="ORF">EFD62_05625</name>
</gene>
<dbReference type="PANTHER" id="PTHR46638">
    <property type="entry name" value="CORRINOID ADENOSYLTRANSFERASE"/>
    <property type="match status" value="1"/>
</dbReference>
<dbReference type="SUPFAM" id="SSF52540">
    <property type="entry name" value="P-loop containing nucleoside triphosphate hydrolases"/>
    <property type="match status" value="1"/>
</dbReference>
<evidence type="ECO:0000313" key="2">
    <source>
        <dbReference type="Proteomes" id="UP000289166"/>
    </source>
</evidence>
<dbReference type="GO" id="GO:0005524">
    <property type="term" value="F:ATP binding"/>
    <property type="evidence" value="ECO:0007669"/>
    <property type="project" value="InterPro"/>
</dbReference>
<dbReference type="RefSeq" id="WP_069193519.1">
    <property type="nucleotide sequence ID" value="NZ_RLII01000004.1"/>
</dbReference>
<dbReference type="OrthoDB" id="9810309at2"/>
<dbReference type="GO" id="GO:0008817">
    <property type="term" value="F:corrinoid adenosyltransferase activity"/>
    <property type="evidence" value="ECO:0007669"/>
    <property type="project" value="InterPro"/>
</dbReference>
<keyword evidence="2" id="KW-1185">Reference proteome</keyword>
<dbReference type="InterPro" id="IPR027417">
    <property type="entry name" value="P-loop_NTPase"/>
</dbReference>
<dbReference type="EMBL" id="RLII01000004">
    <property type="protein sequence ID" value="RXE59796.1"/>
    <property type="molecule type" value="Genomic_DNA"/>
</dbReference>
<dbReference type="AlphaFoldDB" id="A0A4Q0I5Z8"/>
<proteinExistence type="predicted"/>
<dbReference type="Proteomes" id="UP000289166">
    <property type="component" value="Unassembled WGS sequence"/>
</dbReference>
<dbReference type="Gene3D" id="3.40.50.300">
    <property type="entry name" value="P-loop containing nucleotide triphosphate hydrolases"/>
    <property type="match status" value="1"/>
</dbReference>